<dbReference type="AlphaFoldDB" id="A0A5C2RV65"/>
<reference evidence="1" key="1">
    <citation type="journal article" date="2018" name="Genome Biol. Evol.">
        <title>Genomics and development of Lentinus tigrinus, a white-rot wood-decaying mushroom with dimorphic fruiting bodies.</title>
        <authorList>
            <person name="Wu B."/>
            <person name="Xu Z."/>
            <person name="Knudson A."/>
            <person name="Carlson A."/>
            <person name="Chen N."/>
            <person name="Kovaka S."/>
            <person name="LaButti K."/>
            <person name="Lipzen A."/>
            <person name="Pennachio C."/>
            <person name="Riley R."/>
            <person name="Schakwitz W."/>
            <person name="Umezawa K."/>
            <person name="Ohm R.A."/>
            <person name="Grigoriev I.V."/>
            <person name="Nagy L.G."/>
            <person name="Gibbons J."/>
            <person name="Hibbett D."/>
        </authorList>
    </citation>
    <scope>NUCLEOTIDE SEQUENCE [LARGE SCALE GENOMIC DNA]</scope>
    <source>
        <strain evidence="1">ALCF2SS1-6</strain>
    </source>
</reference>
<dbReference type="Proteomes" id="UP000313359">
    <property type="component" value="Unassembled WGS sequence"/>
</dbReference>
<organism evidence="1 2">
    <name type="scientific">Lentinus tigrinus ALCF2SS1-6</name>
    <dbReference type="NCBI Taxonomy" id="1328759"/>
    <lineage>
        <taxon>Eukaryota</taxon>
        <taxon>Fungi</taxon>
        <taxon>Dikarya</taxon>
        <taxon>Basidiomycota</taxon>
        <taxon>Agaricomycotina</taxon>
        <taxon>Agaricomycetes</taxon>
        <taxon>Polyporales</taxon>
        <taxon>Polyporaceae</taxon>
        <taxon>Lentinus</taxon>
    </lineage>
</organism>
<evidence type="ECO:0000313" key="2">
    <source>
        <dbReference type="Proteomes" id="UP000313359"/>
    </source>
</evidence>
<evidence type="ECO:0000313" key="1">
    <source>
        <dbReference type="EMBL" id="RPD54570.1"/>
    </source>
</evidence>
<accession>A0A5C2RV65</accession>
<name>A0A5C2RV65_9APHY</name>
<gene>
    <name evidence="1" type="ORF">L227DRAFT_345200</name>
</gene>
<proteinExistence type="predicted"/>
<sequence>MNCSFVTIDHLTSLQPSKSLGRNWLNSLSRVLGKDTPRLLLAKNLCPTGCRLKTGQLELEVLGKKHQPWMSSEVWTEEVSSGITRNKRLRRSTFPHFGTRPTMAPPNIVLECVEYPTVELAEEAKKGFLDPYDGRYALFDSPFRMTVVDTSSIYVDPAAIALTGGDTCISLVPFLVELSSALFLCSDVGCVVTARESATMEAIDCGSDVQLRMSRLQWLSQMCGRLRNLGHEYETSILSRSTVHTRQPRG</sequence>
<protein>
    <submittedName>
        <fullName evidence="1">Uncharacterized protein</fullName>
    </submittedName>
</protein>
<dbReference type="EMBL" id="ML122304">
    <property type="protein sequence ID" value="RPD54570.1"/>
    <property type="molecule type" value="Genomic_DNA"/>
</dbReference>
<keyword evidence="2" id="KW-1185">Reference proteome</keyword>